<reference evidence="3" key="1">
    <citation type="journal article" date="2019" name="Int. J. Syst. Evol. Microbiol.">
        <title>The Global Catalogue of Microorganisms (GCM) 10K type strain sequencing project: providing services to taxonomists for standard genome sequencing and annotation.</title>
        <authorList>
            <consortium name="The Broad Institute Genomics Platform"/>
            <consortium name="The Broad Institute Genome Sequencing Center for Infectious Disease"/>
            <person name="Wu L."/>
            <person name="Ma J."/>
        </authorList>
    </citation>
    <scope>NUCLEOTIDE SEQUENCE [LARGE SCALE GENOMIC DNA]</scope>
    <source>
        <strain evidence="3">CECT 7069</strain>
    </source>
</reference>
<evidence type="ECO:0000313" key="2">
    <source>
        <dbReference type="EMBL" id="MDN3592070.1"/>
    </source>
</evidence>
<gene>
    <name evidence="2" type="ORF">QWZ12_15845</name>
</gene>
<evidence type="ECO:0008006" key="4">
    <source>
        <dbReference type="Google" id="ProtNLM"/>
    </source>
</evidence>
<evidence type="ECO:0000256" key="1">
    <source>
        <dbReference type="SAM" id="MobiDB-lite"/>
    </source>
</evidence>
<sequence length="214" mass="23185">MSVQLQVRLDAKDLARLAVVKGKAKTAAAKALTFTAQDSQLALKGQVPGVFHLRNGWVPKGVRLKSASAGSMSARVGSVDKYMERHVIGAGKPKPPERALTISKSRDSRGRLSSGGLMIMPYGGIGEYPTHTAVSRKLKRVGGQKRKTFNILSKSGNQVLIVRRKSKKRTPLQVLGILRGEAVDIKQEWDMFGAVKGVVSARFSGHFERALGKL</sequence>
<comment type="caution">
    <text evidence="2">The sequence shown here is derived from an EMBL/GenBank/DDBJ whole genome shotgun (WGS) entry which is preliminary data.</text>
</comment>
<accession>A0ABT8BKK0</accession>
<organism evidence="2 3">
    <name type="scientific">Methylobacterium adhaesivum</name>
    <dbReference type="NCBI Taxonomy" id="333297"/>
    <lineage>
        <taxon>Bacteria</taxon>
        <taxon>Pseudomonadati</taxon>
        <taxon>Pseudomonadota</taxon>
        <taxon>Alphaproteobacteria</taxon>
        <taxon>Hyphomicrobiales</taxon>
        <taxon>Methylobacteriaceae</taxon>
        <taxon>Methylobacterium</taxon>
    </lineage>
</organism>
<evidence type="ECO:0000313" key="3">
    <source>
        <dbReference type="Proteomes" id="UP001224644"/>
    </source>
</evidence>
<dbReference type="Proteomes" id="UP001224644">
    <property type="component" value="Unassembled WGS sequence"/>
</dbReference>
<feature type="region of interest" description="Disordered" evidence="1">
    <location>
        <begin position="89"/>
        <end position="111"/>
    </location>
</feature>
<name>A0ABT8BKK0_9HYPH</name>
<proteinExistence type="predicted"/>
<dbReference type="RefSeq" id="WP_238226138.1">
    <property type="nucleotide sequence ID" value="NZ_BPQD01000016.1"/>
</dbReference>
<protein>
    <recommendedName>
        <fullName evidence="4">Phage tail protein</fullName>
    </recommendedName>
</protein>
<keyword evidence="3" id="KW-1185">Reference proteome</keyword>
<dbReference type="EMBL" id="JAUFPX010000015">
    <property type="protein sequence ID" value="MDN3592070.1"/>
    <property type="molecule type" value="Genomic_DNA"/>
</dbReference>